<feature type="domain" description="Guanylate cyclase" evidence="1">
    <location>
        <begin position="66"/>
        <end position="201"/>
    </location>
</feature>
<dbReference type="PANTHER" id="PTHR43081:SF20">
    <property type="entry name" value="TWO-COMPONENT RESPONSE REGULATOR"/>
    <property type="match status" value="1"/>
</dbReference>
<organism evidence="2 3">
    <name type="scientific">Sinorhizobium garamanticum</name>
    <dbReference type="NCBI Taxonomy" id="680247"/>
    <lineage>
        <taxon>Bacteria</taxon>
        <taxon>Pseudomonadati</taxon>
        <taxon>Pseudomonadota</taxon>
        <taxon>Alphaproteobacteria</taxon>
        <taxon>Hyphomicrobiales</taxon>
        <taxon>Rhizobiaceae</taxon>
        <taxon>Sinorhizobium/Ensifer group</taxon>
        <taxon>Sinorhizobium</taxon>
    </lineage>
</organism>
<protein>
    <submittedName>
        <fullName evidence="2">Adenylate/guanylate cyclase domain-containing protein</fullName>
    </submittedName>
</protein>
<evidence type="ECO:0000313" key="2">
    <source>
        <dbReference type="EMBL" id="WEX86445.1"/>
    </source>
</evidence>
<sequence>MSFSQSRICKGCWEQMRLPVPLRGPASIPFRAFGIRPSRMNPNTCTICELMFTRVMKARKITVDVSVLFADLRGYTTLSQSHSADAVSSLLDDFYDECATAIWEFDGLLNKTVGDAVMAIFNFPIPREDHAERAVLAAREIQRRCQLRRERHLAEGVGLRGTELGVGIGIDSGEASFGEFGRSHRDLTAIGTVVNTAARAQSAAEAGRILVTRAVCERAKSQTAESEGREYRLKGFDKPIELYTV</sequence>
<dbReference type="PANTHER" id="PTHR43081">
    <property type="entry name" value="ADENYLATE CYCLASE, TERMINAL-DIFFERENTIATION SPECIFIC-RELATED"/>
    <property type="match status" value="1"/>
</dbReference>
<dbReference type="InterPro" id="IPR050697">
    <property type="entry name" value="Adenylyl/Guanylyl_Cyclase_3/4"/>
</dbReference>
<gene>
    <name evidence="2" type="ORF">PZN02_002728</name>
</gene>
<dbReference type="Gene3D" id="3.30.70.1230">
    <property type="entry name" value="Nucleotide cyclase"/>
    <property type="match status" value="1"/>
</dbReference>
<name>A0ABY8D6E1_9HYPH</name>
<dbReference type="CDD" id="cd07302">
    <property type="entry name" value="CHD"/>
    <property type="match status" value="1"/>
</dbReference>
<evidence type="ECO:0000313" key="3">
    <source>
        <dbReference type="Proteomes" id="UP001229355"/>
    </source>
</evidence>
<keyword evidence="3" id="KW-1185">Reference proteome</keyword>
<dbReference type="Proteomes" id="UP001229355">
    <property type="component" value="Chromosome 1"/>
</dbReference>
<dbReference type="Pfam" id="PF00211">
    <property type="entry name" value="Guanylate_cyc"/>
    <property type="match status" value="1"/>
</dbReference>
<dbReference type="RefSeq" id="WP_280658511.1">
    <property type="nucleotide sequence ID" value="NZ_CP120373.1"/>
</dbReference>
<dbReference type="InterPro" id="IPR029787">
    <property type="entry name" value="Nucleotide_cyclase"/>
</dbReference>
<evidence type="ECO:0000259" key="1">
    <source>
        <dbReference type="PROSITE" id="PS50125"/>
    </source>
</evidence>
<dbReference type="InterPro" id="IPR001054">
    <property type="entry name" value="A/G_cyclase"/>
</dbReference>
<proteinExistence type="predicted"/>
<dbReference type="PROSITE" id="PS50125">
    <property type="entry name" value="GUANYLATE_CYCLASE_2"/>
    <property type="match status" value="1"/>
</dbReference>
<accession>A0ABY8D6E1</accession>
<dbReference type="EMBL" id="CP120373">
    <property type="protein sequence ID" value="WEX86445.1"/>
    <property type="molecule type" value="Genomic_DNA"/>
</dbReference>
<dbReference type="SMART" id="SM00044">
    <property type="entry name" value="CYCc"/>
    <property type="match status" value="1"/>
</dbReference>
<dbReference type="SUPFAM" id="SSF55073">
    <property type="entry name" value="Nucleotide cyclase"/>
    <property type="match status" value="1"/>
</dbReference>
<reference evidence="2 3" key="1">
    <citation type="submission" date="2023-03" db="EMBL/GenBank/DDBJ databases">
        <authorList>
            <person name="Kaur S."/>
            <person name="Espinosa-Saiz D."/>
            <person name="Velazquez E."/>
            <person name="Menendez E."/>
            <person name="diCenzo G.C."/>
        </authorList>
    </citation>
    <scope>NUCLEOTIDE SEQUENCE [LARGE SCALE GENOMIC DNA]</scope>
    <source>
        <strain evidence="2 3">LMG 24692</strain>
    </source>
</reference>